<dbReference type="SUPFAM" id="SSF48208">
    <property type="entry name" value="Six-hairpin glycosidases"/>
    <property type="match status" value="1"/>
</dbReference>
<accession>A0A4R6EF41</accession>
<evidence type="ECO:0000259" key="2">
    <source>
        <dbReference type="Pfam" id="PF00723"/>
    </source>
</evidence>
<feature type="region of interest" description="Disordered" evidence="1">
    <location>
        <begin position="1"/>
        <end position="22"/>
    </location>
</feature>
<proteinExistence type="predicted"/>
<name>A0A4R6EF41_9RHOO</name>
<keyword evidence="5" id="KW-1185">Reference proteome</keyword>
<comment type="caution">
    <text evidence="4">The sequence shown here is derived from an EMBL/GenBank/DDBJ whole genome shotgun (WGS) entry which is preliminary data.</text>
</comment>
<dbReference type="Pfam" id="PF19291">
    <property type="entry name" value="TREH_N"/>
    <property type="match status" value="1"/>
</dbReference>
<dbReference type="Pfam" id="PF00723">
    <property type="entry name" value="Glyco_hydro_15"/>
    <property type="match status" value="1"/>
</dbReference>
<evidence type="ECO:0000313" key="5">
    <source>
        <dbReference type="Proteomes" id="UP000295129"/>
    </source>
</evidence>
<feature type="region of interest" description="Disordered" evidence="1">
    <location>
        <begin position="639"/>
        <end position="679"/>
    </location>
</feature>
<dbReference type="RefSeq" id="WP_162851678.1">
    <property type="nucleotide sequence ID" value="NZ_SNVV01000003.1"/>
</dbReference>
<evidence type="ECO:0000313" key="4">
    <source>
        <dbReference type="EMBL" id="TDN55888.1"/>
    </source>
</evidence>
<feature type="domain" description="GH15-like" evidence="2">
    <location>
        <begin position="264"/>
        <end position="629"/>
    </location>
</feature>
<protein>
    <submittedName>
        <fullName evidence="4">GH15 family glucan-1,4-alpha-glucosidase</fullName>
    </submittedName>
</protein>
<dbReference type="Gene3D" id="1.50.10.10">
    <property type="match status" value="1"/>
</dbReference>
<dbReference type="PANTHER" id="PTHR31616">
    <property type="entry name" value="TREHALASE"/>
    <property type="match status" value="1"/>
</dbReference>
<dbReference type="GO" id="GO:0005975">
    <property type="term" value="P:carbohydrate metabolic process"/>
    <property type="evidence" value="ECO:0007669"/>
    <property type="project" value="InterPro"/>
</dbReference>
<dbReference type="AlphaFoldDB" id="A0A4R6EF41"/>
<reference evidence="4 5" key="1">
    <citation type="submission" date="2019-03" db="EMBL/GenBank/DDBJ databases">
        <title>Genomic Encyclopedia of Type Strains, Phase IV (KMG-IV): sequencing the most valuable type-strain genomes for metagenomic binning, comparative biology and taxonomic classification.</title>
        <authorList>
            <person name="Goeker M."/>
        </authorList>
    </citation>
    <scope>NUCLEOTIDE SEQUENCE [LARGE SCALE GENOMIC DNA]</scope>
    <source>
        <strain evidence="4 5">DSM 12121</strain>
    </source>
</reference>
<dbReference type="Proteomes" id="UP000295129">
    <property type="component" value="Unassembled WGS sequence"/>
</dbReference>
<organism evidence="4 5">
    <name type="scientific">Azoarcus indigens</name>
    <dbReference type="NCBI Taxonomy" id="29545"/>
    <lineage>
        <taxon>Bacteria</taxon>
        <taxon>Pseudomonadati</taxon>
        <taxon>Pseudomonadota</taxon>
        <taxon>Betaproteobacteria</taxon>
        <taxon>Rhodocyclales</taxon>
        <taxon>Zoogloeaceae</taxon>
        <taxon>Azoarcus</taxon>
    </lineage>
</organism>
<dbReference type="InterPro" id="IPR045582">
    <property type="entry name" value="Trehalase-like_N"/>
</dbReference>
<gene>
    <name evidence="4" type="ORF">C7389_103226</name>
</gene>
<dbReference type="InterPro" id="IPR008928">
    <property type="entry name" value="6-hairpin_glycosidase_sf"/>
</dbReference>
<dbReference type="EMBL" id="SNVV01000003">
    <property type="protein sequence ID" value="TDN55888.1"/>
    <property type="molecule type" value="Genomic_DNA"/>
</dbReference>
<feature type="domain" description="Trehalase-like N-terminal" evidence="3">
    <location>
        <begin position="33"/>
        <end position="169"/>
    </location>
</feature>
<dbReference type="InterPro" id="IPR012341">
    <property type="entry name" value="6hp_glycosidase-like_sf"/>
</dbReference>
<dbReference type="GO" id="GO:0004553">
    <property type="term" value="F:hydrolase activity, hydrolyzing O-glycosyl compounds"/>
    <property type="evidence" value="ECO:0007669"/>
    <property type="project" value="TreeGrafter"/>
</dbReference>
<evidence type="ECO:0000256" key="1">
    <source>
        <dbReference type="SAM" id="MobiDB-lite"/>
    </source>
</evidence>
<dbReference type="PANTHER" id="PTHR31616:SF0">
    <property type="entry name" value="GLUCAN 1,4-ALPHA-GLUCOSIDASE"/>
    <property type="match status" value="1"/>
</dbReference>
<sequence length="679" mass="75215">MSDPVSHSAPRPDRQADAAALARDPAAAEPYPDIADYAVIGDCRSAALVSRTGSIDWLCLPHFSAPSVFAALLDKERGGRYLLRPADILSCRRRYDGDSAVLVTTYHCRDGILKVSEAMTLLPEDAGGEELQPQHELLRLAECVEGEVRLHVEFEPRPGYGARGVKLRRRGRLGWYCEIDPGRRHGNQGSGALYLYGDMDLQAEAGGTRLRGQMLLREGDCCRLAMAWSGNGICVLPPASEVSERIACTRRWWMRWAGGSGYRGPYRDAVLRSCITLKLLTYRLSGAVVAAATTSLPVHRGGERNWDYRYCWLRDTSMLLQCLLDLGFRSESAAFIDWLLHATRLTRPRVDVMYDVHGNPVPREDIARLEGYRGMGPVRIGNAAAEQLQLDIYGEVLLTARRYVEQGGELDGHERRLLLDLGEAVRRHWREPDNGIWEIRLPRRHNTHSKVMCWVALDALLAVHGQLGLELDEDAWRAERAAIRDDIENHGYSADLGSYVGYYGGTAPDASLLLLARYGYLPADHPRMRGTWALIQRQLASGELLYRYPPGSEYDGVGGADETFLLCSYWQVDYLVRLGEYDHARDIFERLAARANDLGLLAEGVAPDSGEPAGNFPQAFSHVGLVVAALALATTREGDGRARGDSVVGGRRRTYNSGRAGFLEDDLPGSGAQAEKEDP</sequence>
<evidence type="ECO:0000259" key="3">
    <source>
        <dbReference type="Pfam" id="PF19291"/>
    </source>
</evidence>
<dbReference type="InterPro" id="IPR011613">
    <property type="entry name" value="GH15-like"/>
</dbReference>